<dbReference type="InterPro" id="IPR011047">
    <property type="entry name" value="Quinoprotein_ADH-like_sf"/>
</dbReference>
<accession>A0A830H6C7</accession>
<dbReference type="Gene3D" id="2.130.10.10">
    <property type="entry name" value="YVTN repeat-like/Quinoprotein amine dehydrogenase"/>
    <property type="match status" value="1"/>
</dbReference>
<comment type="caution">
    <text evidence="1">The sequence shown here is derived from an EMBL/GenBank/DDBJ whole genome shotgun (WGS) entry which is preliminary data.</text>
</comment>
<gene>
    <name evidence="1" type="ORF">PPROV_000134000</name>
</gene>
<evidence type="ECO:0000313" key="1">
    <source>
        <dbReference type="EMBL" id="GHP02584.1"/>
    </source>
</evidence>
<sequence>MEEVGRHAISTLPTLVRPLLSFYEQTNRQHNLLITGYAPDVKAHVIHVLSVSSEWDAPRASAVVTSRRWWKIPDTPTATAACSQPLPDGGSVVAVGDAHGGVYVLRVALPRNTLDGECTAMFGENPETGDVSEYFEPAHSGSAVGPHGGRRVLALAVSHGSGDKPVLASADAMGRVVLSQPHSNHSSHSSFVVREGHDNSTKSVTALDVYGGNFVVTAGRECAPCTIDARAPAGNHAVAQCAPAPQALRPGPAGPRRVLSPEGRPELVLLGGGHGVVLAWDVRMAGRGPVAASLGSVPYGGGCVTDLTLDPCEFSGSSGIPACLASCAGGALTRAIAHADAVNLVPSAERGDRALLHESLPLVSVCAEPGAQSGGAFAVSQGECLCWLDVSSTTSG</sequence>
<dbReference type="Proteomes" id="UP000660262">
    <property type="component" value="Unassembled WGS sequence"/>
</dbReference>
<dbReference type="InterPro" id="IPR015943">
    <property type="entry name" value="WD40/YVTN_repeat-like_dom_sf"/>
</dbReference>
<proteinExistence type="predicted"/>
<evidence type="ECO:0000313" key="2">
    <source>
        <dbReference type="Proteomes" id="UP000660262"/>
    </source>
</evidence>
<dbReference type="AlphaFoldDB" id="A0A830H6C7"/>
<organism evidence="1 2">
    <name type="scientific">Pycnococcus provasolii</name>
    <dbReference type="NCBI Taxonomy" id="41880"/>
    <lineage>
        <taxon>Eukaryota</taxon>
        <taxon>Viridiplantae</taxon>
        <taxon>Chlorophyta</taxon>
        <taxon>Pseudoscourfieldiophyceae</taxon>
        <taxon>Pseudoscourfieldiales</taxon>
        <taxon>Pycnococcaceae</taxon>
        <taxon>Pycnococcus</taxon>
    </lineage>
</organism>
<dbReference type="SUPFAM" id="SSF50998">
    <property type="entry name" value="Quinoprotein alcohol dehydrogenase-like"/>
    <property type="match status" value="1"/>
</dbReference>
<reference evidence="1" key="1">
    <citation type="submission" date="2020-10" db="EMBL/GenBank/DDBJ databases">
        <title>Unveiling of a novel bifunctional photoreceptor, Dualchrome1, isolated from a cosmopolitan green alga.</title>
        <authorList>
            <person name="Suzuki S."/>
            <person name="Kawachi M."/>
        </authorList>
    </citation>
    <scope>NUCLEOTIDE SEQUENCE</scope>
    <source>
        <strain evidence="1">NIES 2893</strain>
    </source>
</reference>
<protein>
    <submittedName>
        <fullName evidence="1">Uncharacterized protein</fullName>
    </submittedName>
</protein>
<keyword evidence="2" id="KW-1185">Reference proteome</keyword>
<name>A0A830H6C7_9CHLO</name>
<dbReference type="EMBL" id="BNJQ01000003">
    <property type="protein sequence ID" value="GHP02584.1"/>
    <property type="molecule type" value="Genomic_DNA"/>
</dbReference>